<reference evidence="6 7" key="1">
    <citation type="submission" date="2018-05" db="EMBL/GenBank/DDBJ databases">
        <title>Salinimonas sp. HMF8227 Genome sequencing and assembly.</title>
        <authorList>
            <person name="Kang H."/>
            <person name="Kang J."/>
            <person name="Cha I."/>
            <person name="Kim H."/>
            <person name="Joh K."/>
        </authorList>
    </citation>
    <scope>NUCLEOTIDE SEQUENCE [LARGE SCALE GENOMIC DNA]</scope>
    <source>
        <strain evidence="6 7">HMF8227</strain>
    </source>
</reference>
<dbReference type="NCBIfam" id="TIGR01975">
    <property type="entry name" value="isoAsp_dipep"/>
    <property type="match status" value="1"/>
</dbReference>
<feature type="binding site" evidence="4">
    <location>
        <position position="230"/>
    </location>
    <ligand>
        <name>Zn(2+)</name>
        <dbReference type="ChEBI" id="CHEBI:29105"/>
        <label>2</label>
        <note>catalytic</note>
    </ligand>
</feature>
<dbReference type="InterPro" id="IPR006680">
    <property type="entry name" value="Amidohydro-rel"/>
</dbReference>
<name>A0A2S2E3N3_9ALTE</name>
<evidence type="ECO:0000256" key="2">
    <source>
        <dbReference type="PIRSR" id="PIRSR001238-1"/>
    </source>
</evidence>
<feature type="binding site" evidence="4">
    <location>
        <position position="201"/>
    </location>
    <ligand>
        <name>Zn(2+)</name>
        <dbReference type="ChEBI" id="CHEBI:29105"/>
        <label>2</label>
        <note>catalytic</note>
    </ligand>
</feature>
<feature type="binding site" evidence="3">
    <location>
        <position position="295"/>
    </location>
    <ligand>
        <name>substrate</name>
    </ligand>
</feature>
<dbReference type="Pfam" id="PF01979">
    <property type="entry name" value="Amidohydro_1"/>
    <property type="match status" value="1"/>
</dbReference>
<protein>
    <recommendedName>
        <fullName evidence="1">Isoaspartyl dipeptidase</fullName>
        <ecNumber evidence="1">3.4.19.-</ecNumber>
    </recommendedName>
</protein>
<feature type="binding site" evidence="3">
    <location>
        <position position="105"/>
    </location>
    <ligand>
        <name>substrate</name>
    </ligand>
</feature>
<dbReference type="InterPro" id="IPR032466">
    <property type="entry name" value="Metal_Hydrolase"/>
</dbReference>
<organism evidence="6 7">
    <name type="scientific">Saliniradius amylolyticus</name>
    <dbReference type="NCBI Taxonomy" id="2183582"/>
    <lineage>
        <taxon>Bacteria</taxon>
        <taxon>Pseudomonadati</taxon>
        <taxon>Pseudomonadota</taxon>
        <taxon>Gammaproteobacteria</taxon>
        <taxon>Alteromonadales</taxon>
        <taxon>Alteromonadaceae</taxon>
        <taxon>Saliniradius</taxon>
    </lineage>
</organism>
<feature type="binding site" evidence="3">
    <location>
        <position position="169"/>
    </location>
    <ligand>
        <name>substrate</name>
    </ligand>
</feature>
<comment type="cofactor">
    <cofactor evidence="1 4">
        <name>Zn(2+)</name>
        <dbReference type="ChEBI" id="CHEBI:29105"/>
    </cofactor>
    <text evidence="1 4">Binds 2 Zn(2+) ions per subunit.</text>
</comment>
<dbReference type="InterPro" id="IPR050378">
    <property type="entry name" value="Metallo-dep_Hydrolases_sf"/>
</dbReference>
<dbReference type="AlphaFoldDB" id="A0A2S2E3N3"/>
<dbReference type="Proteomes" id="UP000245728">
    <property type="component" value="Chromosome"/>
</dbReference>
<keyword evidence="1" id="KW-0482">Metalloprotease</keyword>
<feature type="binding site" evidence="3">
    <location>
        <position position="136"/>
    </location>
    <ligand>
        <name>substrate</name>
    </ligand>
</feature>
<sequence length="395" mass="41744">MTMIKLIKNADVYGPQALGKQDVLLCDNKIAAIGQNIDISAQVDSHSAVEVIEAEGKILLPGLVDSLVHITGGGGEGGFATRTPEMQLTDATKGGVTTVIGALGTDATTRTLPDLLAKARGLEEEGLSTYCYTGSYQLPARTITANVNDDIVLIDKFIGVGEVAIADHRSSQPTMQDIAHVASEARVGGMLSGKAGIVSIHVGDSQYQLSLLKEVATQTDIPAQQFYPTHMNRNQSLLDAGVEWTQMGGYIDFTASTNEQFIEEGEIPAAGAVAYGLKQGVPAAQMTMSSDGNASLPVFDEKGQLVGLEVGQVSSLYAAFTEAVLKYKVSICDAISTVTRSPADILRLSHKGRIQVGADADLILAEADSLKIDSVWAKGRRMVEQGQCVVKGTFE</sequence>
<feature type="binding site" evidence="4">
    <location>
        <position position="291"/>
    </location>
    <ligand>
        <name>Zn(2+)</name>
        <dbReference type="ChEBI" id="CHEBI:29105"/>
        <label>1</label>
        <note>catalytic</note>
    </ligand>
</feature>
<proteinExistence type="inferred from homology"/>
<keyword evidence="1" id="KW-0645">Protease</keyword>
<dbReference type="InterPro" id="IPR011059">
    <property type="entry name" value="Metal-dep_hydrolase_composite"/>
</dbReference>
<dbReference type="InterPro" id="IPR010229">
    <property type="entry name" value="Pept_M38_dipep"/>
</dbReference>
<evidence type="ECO:0000256" key="4">
    <source>
        <dbReference type="PIRSR" id="PIRSR001238-3"/>
    </source>
</evidence>
<comment type="similarity">
    <text evidence="1">Belongs to the peptidase M38 family.</text>
</comment>
<dbReference type="PIRSF" id="PIRSF001238">
    <property type="entry name" value="IadA"/>
    <property type="match status" value="1"/>
</dbReference>
<dbReference type="EMBL" id="CP029347">
    <property type="protein sequence ID" value="AWL12244.1"/>
    <property type="molecule type" value="Genomic_DNA"/>
</dbReference>
<dbReference type="GO" id="GO:0005737">
    <property type="term" value="C:cytoplasm"/>
    <property type="evidence" value="ECO:0007669"/>
    <property type="project" value="UniProtKB-SubCell"/>
</dbReference>
<dbReference type="GO" id="GO:0016810">
    <property type="term" value="F:hydrolase activity, acting on carbon-nitrogen (but not peptide) bonds"/>
    <property type="evidence" value="ECO:0007669"/>
    <property type="project" value="InterPro"/>
</dbReference>
<feature type="binding site" evidence="3">
    <location>
        <begin position="74"/>
        <end position="76"/>
    </location>
    <ligand>
        <name>substrate</name>
    </ligand>
</feature>
<keyword evidence="1 4" id="KW-0479">Metal-binding</keyword>
<gene>
    <name evidence="6" type="primary">iadA</name>
    <name evidence="6" type="ORF">HMF8227_01771</name>
</gene>
<evidence type="ECO:0000313" key="7">
    <source>
        <dbReference type="Proteomes" id="UP000245728"/>
    </source>
</evidence>
<comment type="subcellular location">
    <subcellularLocation>
        <location evidence="1">Cytoplasm</location>
    </subcellularLocation>
</comment>
<evidence type="ECO:0000259" key="5">
    <source>
        <dbReference type="Pfam" id="PF01979"/>
    </source>
</evidence>
<keyword evidence="7" id="KW-1185">Reference proteome</keyword>
<dbReference type="EC" id="3.4.19.-" evidence="1"/>
<feature type="binding site" evidence="3">
    <location>
        <position position="233"/>
    </location>
    <ligand>
        <name>substrate</name>
    </ligand>
</feature>
<dbReference type="Gene3D" id="2.30.40.10">
    <property type="entry name" value="Urease, subunit C, domain 1"/>
    <property type="match status" value="1"/>
</dbReference>
<dbReference type="GO" id="GO:0008237">
    <property type="term" value="F:metallopeptidase activity"/>
    <property type="evidence" value="ECO:0007669"/>
    <property type="project" value="UniProtKB-KW"/>
</dbReference>
<evidence type="ECO:0000256" key="1">
    <source>
        <dbReference type="PIRNR" id="PIRNR001238"/>
    </source>
</evidence>
<comment type="PTM">
    <text evidence="1">Carboxylation allows a single lysine to coordinate two zinc ions.</text>
</comment>
<feature type="binding site" evidence="4">
    <location>
        <position position="69"/>
    </location>
    <ligand>
        <name>Zn(2+)</name>
        <dbReference type="ChEBI" id="CHEBI:29105"/>
        <label>1</label>
        <note>catalytic</note>
    </ligand>
</feature>
<dbReference type="PANTHER" id="PTHR11647">
    <property type="entry name" value="HYDRANTOINASE/DIHYDROPYRIMIDINASE FAMILY MEMBER"/>
    <property type="match status" value="1"/>
</dbReference>
<feature type="domain" description="Amidohydrolase-related" evidence="5">
    <location>
        <begin position="58"/>
        <end position="381"/>
    </location>
</feature>
<dbReference type="PANTHER" id="PTHR11647:SF1">
    <property type="entry name" value="COLLAPSIN RESPONSE MEDIATOR PROTEIN"/>
    <property type="match status" value="1"/>
</dbReference>
<dbReference type="GO" id="GO:0006508">
    <property type="term" value="P:proteolysis"/>
    <property type="evidence" value="ECO:0007669"/>
    <property type="project" value="UniProtKB-KW"/>
</dbReference>
<dbReference type="SUPFAM" id="SSF51556">
    <property type="entry name" value="Metallo-dependent hydrolases"/>
    <property type="match status" value="1"/>
</dbReference>
<comment type="function">
    <text evidence="1">Catalyzes the hydrolytic cleavage of a subset of L-isoaspartyl (L-beta-aspartyl) dipeptides. Used to degrade proteins damaged by L-isoaspartyl residues formation.</text>
</comment>
<dbReference type="GO" id="GO:0008798">
    <property type="term" value="F:beta-aspartyl-peptidase activity"/>
    <property type="evidence" value="ECO:0007669"/>
    <property type="project" value="InterPro"/>
</dbReference>
<accession>A0A2S2E3N3</accession>
<evidence type="ECO:0000256" key="3">
    <source>
        <dbReference type="PIRSR" id="PIRSR001238-2"/>
    </source>
</evidence>
<feature type="active site" description="Proton acceptor" evidence="2">
    <location>
        <position position="291"/>
    </location>
</feature>
<evidence type="ECO:0000313" key="6">
    <source>
        <dbReference type="EMBL" id="AWL12244.1"/>
    </source>
</evidence>
<dbReference type="GO" id="GO:0046872">
    <property type="term" value="F:metal ion binding"/>
    <property type="evidence" value="ECO:0007669"/>
    <property type="project" value="UniProtKB-KW"/>
</dbReference>
<dbReference type="SUPFAM" id="SSF51338">
    <property type="entry name" value="Composite domain of metallo-dependent hydrolases"/>
    <property type="match status" value="1"/>
</dbReference>
<dbReference type="KEGG" id="salh:HMF8227_01771"/>
<keyword evidence="1 6" id="KW-0378">Hydrolase</keyword>
<dbReference type="Gene3D" id="3.20.20.140">
    <property type="entry name" value="Metal-dependent hydrolases"/>
    <property type="match status" value="1"/>
</dbReference>
<keyword evidence="1 4" id="KW-0862">Zinc</keyword>